<reference evidence="1 2" key="1">
    <citation type="journal article" date="2016" name="Antonie Van Leeuwenhoek">
        <title>Nocardia donostiensis sp. nov., isolated from human respiratory specimens.</title>
        <authorList>
            <person name="Ercibengoa M."/>
            <person name="Bell M."/>
            <person name="Marimon J.M."/>
            <person name="Humrighouse B."/>
            <person name="Klenk H.P."/>
            <person name="Potter G."/>
            <person name="Perez-Trallero E."/>
        </authorList>
    </citation>
    <scope>NUCLEOTIDE SEQUENCE [LARGE SCALE GENOMIC DNA]</scope>
    <source>
        <strain evidence="1 2">X1655</strain>
    </source>
</reference>
<comment type="caution">
    <text evidence="1">The sequence shown here is derived from an EMBL/GenBank/DDBJ whole genome shotgun (WGS) entry which is preliminary data.</text>
</comment>
<dbReference type="Pfam" id="PF00378">
    <property type="entry name" value="ECH_1"/>
    <property type="match status" value="2"/>
</dbReference>
<dbReference type="InterPro" id="IPR001753">
    <property type="entry name" value="Enoyl-CoA_hydra/iso"/>
</dbReference>
<dbReference type="EMBL" id="MUMY01000028">
    <property type="protein sequence ID" value="ONM46275.1"/>
    <property type="molecule type" value="Genomic_DNA"/>
</dbReference>
<dbReference type="InterPro" id="IPR029045">
    <property type="entry name" value="ClpP/crotonase-like_dom_sf"/>
</dbReference>
<dbReference type="CDD" id="cd06558">
    <property type="entry name" value="crotonase-like"/>
    <property type="match status" value="1"/>
</dbReference>
<evidence type="ECO:0000313" key="1">
    <source>
        <dbReference type="EMBL" id="ONM46275.1"/>
    </source>
</evidence>
<dbReference type="NCBIfam" id="NF006140">
    <property type="entry name" value="PRK08290.1"/>
    <property type="match status" value="1"/>
</dbReference>
<name>A0A1W0B7F2_9NOCA</name>
<dbReference type="SUPFAM" id="SSF52096">
    <property type="entry name" value="ClpP/crotonase"/>
    <property type="match status" value="1"/>
</dbReference>
<accession>A0A1W0B7F2</accession>
<dbReference type="GO" id="GO:0003824">
    <property type="term" value="F:catalytic activity"/>
    <property type="evidence" value="ECO:0007669"/>
    <property type="project" value="UniProtKB-ARBA"/>
</dbReference>
<dbReference type="STRING" id="1538463.B0T36_19580"/>
<dbReference type="Proteomes" id="UP000188836">
    <property type="component" value="Unassembled WGS sequence"/>
</dbReference>
<keyword evidence="2" id="KW-1185">Reference proteome</keyword>
<dbReference type="PANTHER" id="PTHR11941">
    <property type="entry name" value="ENOYL-COA HYDRATASE-RELATED"/>
    <property type="match status" value="1"/>
</dbReference>
<dbReference type="PANTHER" id="PTHR11941:SF124">
    <property type="entry name" value="ENOYL-COA HYDRATASE ECHA13-RELATED"/>
    <property type="match status" value="1"/>
</dbReference>
<evidence type="ECO:0000313" key="2">
    <source>
        <dbReference type="Proteomes" id="UP000188836"/>
    </source>
</evidence>
<sequence length="275" mass="30264">MVRYENPAQGVARIVLDRPSQRNAQNTQLLYELDEMFMKAAQDEDIKVVILTGDGPDFSAGHDLREEDPAIPGRPVATLESDSGAPGVEGRHAFECEVYLGMCRRWRDLPKPTIAQVHGRAIAGALMLIWPMDLIIAGDSALFSDPVVAFGLNGGEYFLHGWEVGPRKAKEMLFTGEPLSADEAHRLGMVNHVVPDSELAEFTLDMARRICRMPSYGLRLAKSSVNGALKTQGQESALDTAFGWHIAGHANNLHRHGSIIDPRGIDMIRDLSKSR</sequence>
<protein>
    <submittedName>
        <fullName evidence="1">Enoyl-CoA hydratase</fullName>
    </submittedName>
</protein>
<dbReference type="AlphaFoldDB" id="A0A1W0B7F2"/>
<dbReference type="Gene3D" id="3.90.226.10">
    <property type="entry name" value="2-enoyl-CoA Hydratase, Chain A, domain 1"/>
    <property type="match status" value="1"/>
</dbReference>
<organism evidence="1 2">
    <name type="scientific">Nocardia donostiensis</name>
    <dbReference type="NCBI Taxonomy" id="1538463"/>
    <lineage>
        <taxon>Bacteria</taxon>
        <taxon>Bacillati</taxon>
        <taxon>Actinomycetota</taxon>
        <taxon>Actinomycetes</taxon>
        <taxon>Mycobacteriales</taxon>
        <taxon>Nocardiaceae</taxon>
        <taxon>Nocardia</taxon>
    </lineage>
</organism>
<gene>
    <name evidence="1" type="ORF">B0T46_24015</name>
</gene>
<proteinExistence type="predicted"/>
<dbReference type="GO" id="GO:0006635">
    <property type="term" value="P:fatty acid beta-oxidation"/>
    <property type="evidence" value="ECO:0007669"/>
    <property type="project" value="TreeGrafter"/>
</dbReference>